<feature type="compositionally biased region" description="Low complexity" evidence="1">
    <location>
        <begin position="179"/>
        <end position="196"/>
    </location>
</feature>
<feature type="compositionally biased region" description="Pro residues" evidence="1">
    <location>
        <begin position="197"/>
        <end position="211"/>
    </location>
</feature>
<dbReference type="OrthoDB" id="4834836at2759"/>
<reference evidence="3" key="1">
    <citation type="submission" date="2020-03" db="EMBL/GenBank/DDBJ databases">
        <authorList>
            <person name="He L."/>
        </authorList>
    </citation>
    <scope>NUCLEOTIDE SEQUENCE</scope>
    <source>
        <strain evidence="3">CkLH20</strain>
    </source>
</reference>
<comment type="caution">
    <text evidence="3">The sequence shown here is derived from an EMBL/GenBank/DDBJ whole genome shotgun (WGS) entry which is preliminary data.</text>
</comment>
<evidence type="ECO:0000256" key="1">
    <source>
        <dbReference type="SAM" id="MobiDB-lite"/>
    </source>
</evidence>
<dbReference type="Proteomes" id="UP000781932">
    <property type="component" value="Unassembled WGS sequence"/>
</dbReference>
<name>A0A9P6IK10_9PEZI</name>
<evidence type="ECO:0000313" key="3">
    <source>
        <dbReference type="EMBL" id="KAF9882115.1"/>
    </source>
</evidence>
<evidence type="ECO:0000313" key="4">
    <source>
        <dbReference type="Proteomes" id="UP000781932"/>
    </source>
</evidence>
<dbReference type="EMBL" id="JAATWM020000001">
    <property type="protein sequence ID" value="KAF9882115.1"/>
    <property type="molecule type" value="Genomic_DNA"/>
</dbReference>
<feature type="compositionally biased region" description="Pro residues" evidence="1">
    <location>
        <begin position="163"/>
        <end position="178"/>
    </location>
</feature>
<keyword evidence="4" id="KW-1185">Reference proteome</keyword>
<reference evidence="3" key="2">
    <citation type="submission" date="2020-11" db="EMBL/GenBank/DDBJ databases">
        <title>Whole genome sequencing of Colletotrichum sp.</title>
        <authorList>
            <person name="Li H."/>
        </authorList>
    </citation>
    <scope>NUCLEOTIDE SEQUENCE</scope>
    <source>
        <strain evidence="3">CkLH20</strain>
    </source>
</reference>
<feature type="signal peptide" evidence="2">
    <location>
        <begin position="1"/>
        <end position="23"/>
    </location>
</feature>
<keyword evidence="2" id="KW-0732">Signal</keyword>
<feature type="region of interest" description="Disordered" evidence="1">
    <location>
        <begin position="260"/>
        <end position="355"/>
    </location>
</feature>
<accession>A0A9P6IK10</accession>
<feature type="compositionally biased region" description="Acidic residues" evidence="1">
    <location>
        <begin position="311"/>
        <end position="321"/>
    </location>
</feature>
<organism evidence="3 4">
    <name type="scientific">Colletotrichum karsti</name>
    <dbReference type="NCBI Taxonomy" id="1095194"/>
    <lineage>
        <taxon>Eukaryota</taxon>
        <taxon>Fungi</taxon>
        <taxon>Dikarya</taxon>
        <taxon>Ascomycota</taxon>
        <taxon>Pezizomycotina</taxon>
        <taxon>Sordariomycetes</taxon>
        <taxon>Hypocreomycetidae</taxon>
        <taxon>Glomerellales</taxon>
        <taxon>Glomerellaceae</taxon>
        <taxon>Colletotrichum</taxon>
        <taxon>Colletotrichum boninense species complex</taxon>
    </lineage>
</organism>
<feature type="compositionally biased region" description="Low complexity" evidence="1">
    <location>
        <begin position="138"/>
        <end position="162"/>
    </location>
</feature>
<feature type="compositionally biased region" description="Basic and acidic residues" evidence="1">
    <location>
        <begin position="328"/>
        <end position="337"/>
    </location>
</feature>
<feature type="region of interest" description="Disordered" evidence="1">
    <location>
        <begin position="121"/>
        <end position="247"/>
    </location>
</feature>
<sequence length="355" mass="36790">MHLFTKILHAGVVFHVAFQAASSAILRGRSGDVDVAQLEPHLSTRALADQLVDLDNQLGQFLNTYSNSLKRPSQDTPGDVDSVDVVVVKRQSIQIPQQAVQDLLKLIKSIETQLSSILSEAAGSSPGGGAGQLPSNTAGNPAPGASSGPIAPSPVRSASLPASNPPIASPPAPNPPAVSNPVNPNPVNTPAASNPVKPNPVNSPAPNPPNVGPVVPSPFLTSPGSGPRDQLTTAFGTATTTGTRCKTTLTQTFTAYVYEDGSPAGAPVLARDAHSDDAEGSSPDGQGENPKEEPFEVEESLGGSQASTTTGDEEVDLDGDDSLNVLMARRESRRSPDRSIPLLDREADDAFEMMH</sequence>
<feature type="compositionally biased region" description="Low complexity" evidence="1">
    <location>
        <begin position="230"/>
        <end position="247"/>
    </location>
</feature>
<proteinExistence type="predicted"/>
<dbReference type="GeneID" id="62155945"/>
<gene>
    <name evidence="3" type="ORF">CkaCkLH20_00151</name>
</gene>
<dbReference type="RefSeq" id="XP_038751576.1">
    <property type="nucleotide sequence ID" value="XM_038882871.1"/>
</dbReference>
<dbReference type="AlphaFoldDB" id="A0A9P6IK10"/>
<protein>
    <submittedName>
        <fullName evidence="3">Uncharacterized protein</fullName>
    </submittedName>
</protein>
<feature type="compositionally biased region" description="Acidic residues" evidence="1">
    <location>
        <begin position="346"/>
        <end position="355"/>
    </location>
</feature>
<feature type="chain" id="PRO_5040404045" evidence="2">
    <location>
        <begin position="24"/>
        <end position="355"/>
    </location>
</feature>
<evidence type="ECO:0000256" key="2">
    <source>
        <dbReference type="SAM" id="SignalP"/>
    </source>
</evidence>